<name>A0A7G9YBQ9_9EURY</name>
<gene>
    <name evidence="1" type="ORF">COJIHGDB_00001</name>
    <name evidence="2" type="ORF">FLMKKIKB_00001</name>
</gene>
<dbReference type="EMBL" id="MT631120">
    <property type="protein sequence ID" value="QNO45443.1"/>
    <property type="molecule type" value="Genomic_DNA"/>
</dbReference>
<evidence type="ECO:0000313" key="1">
    <source>
        <dbReference type="EMBL" id="QNO45443.1"/>
    </source>
</evidence>
<protein>
    <submittedName>
        <fullName evidence="1">Uncharacterized protein</fullName>
    </submittedName>
</protein>
<accession>A0A7G9YBQ9</accession>
<dbReference type="EMBL" id="MT631229">
    <property type="protein sequence ID" value="QNO46873.1"/>
    <property type="molecule type" value="Genomic_DNA"/>
</dbReference>
<proteinExistence type="predicted"/>
<dbReference type="AlphaFoldDB" id="A0A7G9YBQ9"/>
<sequence>MNIQNTQNKILLTNKTLKNFLKEFDVDATDYGIEI</sequence>
<reference evidence="1" key="1">
    <citation type="submission" date="2020-06" db="EMBL/GenBank/DDBJ databases">
        <title>Unique genomic features of the anaerobic methanotrophic archaea.</title>
        <authorList>
            <person name="Chadwick G.L."/>
            <person name="Skennerton C.T."/>
            <person name="Laso-Perez R."/>
            <person name="Leu A.O."/>
            <person name="Speth D.R."/>
            <person name="Yu H."/>
            <person name="Morgan-Lang C."/>
            <person name="Hatzenpichler R."/>
            <person name="Goudeau D."/>
            <person name="Malmstrom R."/>
            <person name="Brazelton W.J."/>
            <person name="Woyke T."/>
            <person name="Hallam S.J."/>
            <person name="Tyson G.W."/>
            <person name="Wegener G."/>
            <person name="Boetius A."/>
            <person name="Orphan V."/>
        </authorList>
    </citation>
    <scope>NUCLEOTIDE SEQUENCE</scope>
</reference>
<evidence type="ECO:0000313" key="2">
    <source>
        <dbReference type="EMBL" id="QNO46873.1"/>
    </source>
</evidence>
<organism evidence="1">
    <name type="scientific">Candidatus Methanogaster sp. ANME-2c ERB4</name>
    <dbReference type="NCBI Taxonomy" id="2759911"/>
    <lineage>
        <taxon>Archaea</taxon>
        <taxon>Methanobacteriati</taxon>
        <taxon>Methanobacteriota</taxon>
        <taxon>Stenosarchaea group</taxon>
        <taxon>Methanomicrobia</taxon>
        <taxon>Methanosarcinales</taxon>
        <taxon>ANME-2 cluster</taxon>
        <taxon>Candidatus Methanogasteraceae</taxon>
        <taxon>Candidatus Methanogaster</taxon>
    </lineage>
</organism>